<keyword evidence="3" id="KW-1003">Cell membrane</keyword>
<evidence type="ECO:0000256" key="13">
    <source>
        <dbReference type="PIRSR" id="PIRSR603373-1"/>
    </source>
</evidence>
<dbReference type="AlphaFoldDB" id="A0A1J0LT50"/>
<dbReference type="RefSeq" id="WP_071676463.1">
    <property type="nucleotide sequence ID" value="NZ_CP016312.1"/>
</dbReference>
<evidence type="ECO:0000256" key="2">
    <source>
        <dbReference type="ARBA" id="ARBA00022448"/>
    </source>
</evidence>
<keyword evidence="2 15" id="KW-0813">Transport</keyword>
<feature type="binding site" evidence="13">
    <location>
        <begin position="49"/>
        <end position="53"/>
    </location>
    <ligand>
        <name>GTP</name>
        <dbReference type="ChEBI" id="CHEBI:37565"/>
        <label>1</label>
    </ligand>
</feature>
<keyword evidence="7 15" id="KW-1133">Transmembrane helix</keyword>
<proteinExistence type="inferred from homology"/>
<dbReference type="InterPro" id="IPR027417">
    <property type="entry name" value="P-loop_NTPase"/>
</dbReference>
<gene>
    <name evidence="17" type="primary">engA_1</name>
    <name evidence="17" type="ORF">A0O31_00421</name>
</gene>
<dbReference type="CDD" id="cd01879">
    <property type="entry name" value="FeoB"/>
    <property type="match status" value="1"/>
</dbReference>
<dbReference type="Proteomes" id="UP000182993">
    <property type="component" value="Chromosome"/>
</dbReference>
<dbReference type="InterPro" id="IPR011640">
    <property type="entry name" value="Fe2_transport_prot_B_C"/>
</dbReference>
<keyword evidence="11 15" id="KW-0472">Membrane</keyword>
<dbReference type="PANTHER" id="PTHR43185">
    <property type="entry name" value="FERROUS IRON TRANSPORT PROTEIN B"/>
    <property type="match status" value="1"/>
</dbReference>
<feature type="transmembrane region" description="Helical" evidence="15">
    <location>
        <begin position="565"/>
        <end position="586"/>
    </location>
</feature>
<dbReference type="KEGG" id="tbc:A0O31_00421"/>
<feature type="binding site" evidence="14">
    <location>
        <position position="36"/>
    </location>
    <ligand>
        <name>Mg(2+)</name>
        <dbReference type="ChEBI" id="CHEBI:18420"/>
        <label>2</label>
    </ligand>
</feature>
<feature type="transmembrane region" description="Helical" evidence="15">
    <location>
        <begin position="415"/>
        <end position="439"/>
    </location>
</feature>
<keyword evidence="14" id="KW-0479">Metal-binding</keyword>
<dbReference type="NCBIfam" id="TIGR00437">
    <property type="entry name" value="feoB"/>
    <property type="match status" value="1"/>
</dbReference>
<keyword evidence="8 15" id="KW-0408">Iron</keyword>
<dbReference type="Pfam" id="PF07664">
    <property type="entry name" value="FeoB_C"/>
    <property type="match status" value="1"/>
</dbReference>
<evidence type="ECO:0000256" key="8">
    <source>
        <dbReference type="ARBA" id="ARBA00023004"/>
    </source>
</evidence>
<evidence type="ECO:0000256" key="12">
    <source>
        <dbReference type="NCBIfam" id="TIGR00437"/>
    </source>
</evidence>
<feature type="transmembrane region" description="Helical" evidence="15">
    <location>
        <begin position="445"/>
        <end position="465"/>
    </location>
</feature>
<dbReference type="PROSITE" id="PS51711">
    <property type="entry name" value="G_FEOB"/>
    <property type="match status" value="1"/>
</dbReference>
<comment type="function">
    <text evidence="15">Probable transporter of a GTP-driven Fe(2+) uptake system.</text>
</comment>
<dbReference type="STRING" id="56956.A0O31_00421"/>
<feature type="transmembrane region" description="Helical" evidence="15">
    <location>
        <begin position="274"/>
        <end position="293"/>
    </location>
</feature>
<dbReference type="InterPro" id="IPR050860">
    <property type="entry name" value="FeoB_GTPase"/>
</dbReference>
<dbReference type="GO" id="GO:0046872">
    <property type="term" value="F:metal ion binding"/>
    <property type="evidence" value="ECO:0007669"/>
    <property type="project" value="UniProtKB-KW"/>
</dbReference>
<dbReference type="GO" id="GO:0005886">
    <property type="term" value="C:plasma membrane"/>
    <property type="evidence" value="ECO:0007669"/>
    <property type="project" value="UniProtKB-SubCell"/>
</dbReference>
<evidence type="ECO:0000256" key="5">
    <source>
        <dbReference type="ARBA" id="ARBA00022692"/>
    </source>
</evidence>
<keyword evidence="5 15" id="KW-0812">Transmembrane</keyword>
<feature type="binding site" evidence="14">
    <location>
        <position position="35"/>
    </location>
    <ligand>
        <name>Mg(2+)</name>
        <dbReference type="ChEBI" id="CHEBI:18420"/>
        <label>2</label>
    </ligand>
</feature>
<reference evidence="18" key="1">
    <citation type="submission" date="2016-06" db="EMBL/GenBank/DDBJ databases">
        <title>Whole genome sequencing of Thermus brockianus strain GE-1.</title>
        <authorList>
            <person name="Schaefers C."/>
            <person name="Blank S."/>
            <person name="Wiebusch S."/>
            <person name="Elleuche S."/>
            <person name="Antranikian G."/>
        </authorList>
    </citation>
    <scope>NUCLEOTIDE SEQUENCE [LARGE SCALE GENOMIC DNA]</scope>
    <source>
        <strain evidence="18">GE-1</strain>
    </source>
</reference>
<evidence type="ECO:0000256" key="3">
    <source>
        <dbReference type="ARBA" id="ARBA00022475"/>
    </source>
</evidence>
<evidence type="ECO:0000313" key="17">
    <source>
        <dbReference type="EMBL" id="APD08629.1"/>
    </source>
</evidence>
<feature type="binding site" evidence="13">
    <location>
        <begin position="24"/>
        <end position="31"/>
    </location>
    <ligand>
        <name>GTP</name>
        <dbReference type="ChEBI" id="CHEBI:37565"/>
        <label>1</label>
    </ligand>
</feature>
<dbReference type="OrthoDB" id="9809127at2"/>
<keyword evidence="10 13" id="KW-0342">GTP-binding</keyword>
<evidence type="ECO:0000256" key="4">
    <source>
        <dbReference type="ARBA" id="ARBA00022496"/>
    </source>
</evidence>
<evidence type="ECO:0000256" key="6">
    <source>
        <dbReference type="ARBA" id="ARBA00022741"/>
    </source>
</evidence>
<comment type="similarity">
    <text evidence="15">Belongs to the TRAFAC class TrmE-Era-EngA-EngB-Septin-like GTPase superfamily. FeoB GTPase (TC 9.A.8) family.</text>
</comment>
<sequence length="692" mass="73289">MSCPRCAPQAPLALKAEERWALVGNPNTGKSSLINALAGADLEVGNWSGTTLERLSAHLSVGEGRVELVDLPGTYSLLPTSPEEALVLKELLQNPPDRILNVLDAGNLERNLVLTLELMELGLPMALVVNLLDEAEAKGLRVDLEALAEALGLPVAGAIAARGQVEGVLEAALGALAPKPPVRYPAPLEEALAALEPSYPNRGLALLALLGEAVPLPEPLLRAAQEEREKLLRKGHDPYLLALEGRYQKAKEVYEKAVQRHGTPSPLTERLDRLVLHPLLGLPLFLLALFLAFRFTFALSSPWVDLIGRVQEVLAGWIAASPLPPLLRSFLAEGVVAGVGTVLAFTPVLFLLYLALAFLETSGFLARMAFVADRVMQWAGLPGKAFIPLVLGFGCNVPAVYATRALAHPLDRLRVALALPFLACGARLPVFTLFAFVFFPKNAPLVVLGLYLLGLLVGLATALLLGRLFQAGRGEGAMELPPYRFPPLKLLLRLSLARTGSFVRGAGGPILVAVLLIWALLHVPLGATSPYALLAQALTPLFDPLGVGDWRLVGALIPGFVAKEVVVGALGVSFLGEAGLAPLGLLEGLRTLGEAFGHALAGTLQGLLSLVAPVSFSLALEPTPLQAVLKDAVDPMGALAYLVFVLLYTPCVATLAALRQVVGTRWAASSVAYQLLLAYALAFLAGHLPLKP</sequence>
<dbReference type="InterPro" id="IPR030389">
    <property type="entry name" value="G_FEOB_dom"/>
</dbReference>
<protein>
    <recommendedName>
        <fullName evidence="12 15">Ferrous iron transport protein B</fullName>
    </recommendedName>
</protein>
<keyword evidence="9" id="KW-0406">Ion transport</keyword>
<keyword evidence="4 15" id="KW-0410">Iron transport</keyword>
<feature type="transmembrane region" description="Helical" evidence="15">
    <location>
        <begin position="638"/>
        <end position="658"/>
    </location>
</feature>
<evidence type="ECO:0000256" key="15">
    <source>
        <dbReference type="RuleBase" id="RU362098"/>
    </source>
</evidence>
<feature type="domain" description="FeoB-type G" evidence="16">
    <location>
        <begin position="17"/>
        <end position="181"/>
    </location>
</feature>
<feature type="transmembrane region" description="Helical" evidence="15">
    <location>
        <begin position="598"/>
        <end position="618"/>
    </location>
</feature>
<name>A0A1J0LT50_THEBO</name>
<feature type="binding site" evidence="13">
    <location>
        <begin position="130"/>
        <end position="133"/>
    </location>
    <ligand>
        <name>GTP</name>
        <dbReference type="ChEBI" id="CHEBI:37565"/>
        <label>1</label>
    </ligand>
</feature>
<dbReference type="InterPro" id="IPR011642">
    <property type="entry name" value="Gate_dom"/>
</dbReference>
<evidence type="ECO:0000256" key="7">
    <source>
        <dbReference type="ARBA" id="ARBA00022989"/>
    </source>
</evidence>
<evidence type="ECO:0000256" key="11">
    <source>
        <dbReference type="ARBA" id="ARBA00023136"/>
    </source>
</evidence>
<evidence type="ECO:0000256" key="14">
    <source>
        <dbReference type="PIRSR" id="PIRSR603373-2"/>
    </source>
</evidence>
<evidence type="ECO:0000313" key="18">
    <source>
        <dbReference type="Proteomes" id="UP000182993"/>
    </source>
</evidence>
<feature type="binding site" evidence="13">
    <location>
        <begin position="70"/>
        <end position="73"/>
    </location>
    <ligand>
        <name>GTP</name>
        <dbReference type="ChEBI" id="CHEBI:37565"/>
        <label>1</label>
    </ligand>
</feature>
<feature type="transmembrane region" description="Helical" evidence="15">
    <location>
        <begin position="385"/>
        <end position="403"/>
    </location>
</feature>
<comment type="subcellular location">
    <subcellularLocation>
        <location evidence="15">Cell inner membrane</location>
        <topology evidence="15">Multi-pass membrane protein</topology>
    </subcellularLocation>
    <subcellularLocation>
        <location evidence="1">Cell membrane</location>
        <topology evidence="1">Multi-pass membrane protein</topology>
    </subcellularLocation>
</comment>
<feature type="transmembrane region" description="Helical" evidence="15">
    <location>
        <begin position="670"/>
        <end position="690"/>
    </location>
</feature>
<dbReference type="InterPro" id="IPR003373">
    <property type="entry name" value="Fe2_transport_prot-B"/>
</dbReference>
<dbReference type="EMBL" id="CP016312">
    <property type="protein sequence ID" value="APD08629.1"/>
    <property type="molecule type" value="Genomic_DNA"/>
</dbReference>
<evidence type="ECO:0000256" key="10">
    <source>
        <dbReference type="ARBA" id="ARBA00023134"/>
    </source>
</evidence>
<organism evidence="17 18">
    <name type="scientific">Thermus brockianus</name>
    <dbReference type="NCBI Taxonomy" id="56956"/>
    <lineage>
        <taxon>Bacteria</taxon>
        <taxon>Thermotogati</taxon>
        <taxon>Deinococcota</taxon>
        <taxon>Deinococci</taxon>
        <taxon>Thermales</taxon>
        <taxon>Thermaceae</taxon>
        <taxon>Thermus</taxon>
    </lineage>
</organism>
<dbReference type="Gene3D" id="3.40.50.300">
    <property type="entry name" value="P-loop containing nucleotide triphosphate hydrolases"/>
    <property type="match status" value="1"/>
</dbReference>
<evidence type="ECO:0000256" key="9">
    <source>
        <dbReference type="ARBA" id="ARBA00023065"/>
    </source>
</evidence>
<feature type="binding site" evidence="14">
    <location>
        <position position="39"/>
    </location>
    <ligand>
        <name>Mg(2+)</name>
        <dbReference type="ChEBI" id="CHEBI:18420"/>
        <label>2</label>
    </ligand>
</feature>
<dbReference type="Pfam" id="PF07670">
    <property type="entry name" value="Gate"/>
    <property type="match status" value="2"/>
</dbReference>
<keyword evidence="6 13" id="KW-0547">Nucleotide-binding</keyword>
<dbReference type="Pfam" id="PF02421">
    <property type="entry name" value="FeoB_N"/>
    <property type="match status" value="1"/>
</dbReference>
<dbReference type="GO" id="GO:0015093">
    <property type="term" value="F:ferrous iron transmembrane transporter activity"/>
    <property type="evidence" value="ECO:0007669"/>
    <property type="project" value="UniProtKB-UniRule"/>
</dbReference>
<feature type="transmembrane region" description="Helical" evidence="15">
    <location>
        <begin position="502"/>
        <end position="521"/>
    </location>
</feature>
<keyword evidence="14" id="KW-0460">Magnesium</keyword>
<accession>A0A1J0LT50</accession>
<evidence type="ECO:0000259" key="16">
    <source>
        <dbReference type="PROSITE" id="PS51711"/>
    </source>
</evidence>
<evidence type="ECO:0000256" key="1">
    <source>
        <dbReference type="ARBA" id="ARBA00004651"/>
    </source>
</evidence>
<feature type="transmembrane region" description="Helical" evidence="15">
    <location>
        <begin position="335"/>
        <end position="359"/>
    </location>
</feature>
<dbReference type="PANTHER" id="PTHR43185:SF1">
    <property type="entry name" value="FE(2+) TRANSPORTER FEOB"/>
    <property type="match status" value="1"/>
</dbReference>
<dbReference type="SUPFAM" id="SSF52540">
    <property type="entry name" value="P-loop containing nucleoside triphosphate hydrolases"/>
    <property type="match status" value="1"/>
</dbReference>
<dbReference type="GO" id="GO:0005525">
    <property type="term" value="F:GTP binding"/>
    <property type="evidence" value="ECO:0007669"/>
    <property type="project" value="UniProtKB-KW"/>
</dbReference>